<dbReference type="PROSITE" id="PS50850">
    <property type="entry name" value="MFS"/>
    <property type="match status" value="1"/>
</dbReference>
<feature type="transmembrane region" description="Helical" evidence="6">
    <location>
        <begin position="388"/>
        <end position="408"/>
    </location>
</feature>
<dbReference type="Gene3D" id="1.20.1250.20">
    <property type="entry name" value="MFS general substrate transporter like domains"/>
    <property type="match status" value="2"/>
</dbReference>
<dbReference type="EMBL" id="FMHG01000002">
    <property type="protein sequence ID" value="SCJ86005.1"/>
    <property type="molecule type" value="Genomic_DNA"/>
</dbReference>
<feature type="transmembrane region" description="Helical" evidence="6">
    <location>
        <begin position="356"/>
        <end position="376"/>
    </location>
</feature>
<feature type="transmembrane region" description="Helical" evidence="6">
    <location>
        <begin position="82"/>
        <end position="105"/>
    </location>
</feature>
<dbReference type="InterPro" id="IPR011701">
    <property type="entry name" value="MFS"/>
</dbReference>
<dbReference type="AlphaFoldDB" id="A0A1C6JWA5"/>
<dbReference type="GO" id="GO:0022857">
    <property type="term" value="F:transmembrane transporter activity"/>
    <property type="evidence" value="ECO:0007669"/>
    <property type="project" value="InterPro"/>
</dbReference>
<evidence type="ECO:0000256" key="4">
    <source>
        <dbReference type="ARBA" id="ARBA00022989"/>
    </source>
</evidence>
<dbReference type="PANTHER" id="PTHR11360">
    <property type="entry name" value="MONOCARBOXYLATE TRANSPORTER"/>
    <property type="match status" value="1"/>
</dbReference>
<evidence type="ECO:0000259" key="7">
    <source>
        <dbReference type="PROSITE" id="PS50850"/>
    </source>
</evidence>
<keyword evidence="4 6" id="KW-1133">Transmembrane helix</keyword>
<evidence type="ECO:0000313" key="8">
    <source>
        <dbReference type="EMBL" id="SCJ86005.1"/>
    </source>
</evidence>
<proteinExistence type="predicted"/>
<evidence type="ECO:0000256" key="3">
    <source>
        <dbReference type="ARBA" id="ARBA00022692"/>
    </source>
</evidence>
<feature type="transmembrane region" description="Helical" evidence="6">
    <location>
        <begin position="268"/>
        <end position="287"/>
    </location>
</feature>
<dbReference type="GO" id="GO:0005886">
    <property type="term" value="C:plasma membrane"/>
    <property type="evidence" value="ECO:0007669"/>
    <property type="project" value="UniProtKB-SubCell"/>
</dbReference>
<name>A0A1C6JWA5_9FIRM</name>
<feature type="transmembrane region" description="Helical" evidence="6">
    <location>
        <begin position="322"/>
        <end position="344"/>
    </location>
</feature>
<comment type="subcellular location">
    <subcellularLocation>
        <location evidence="1">Cell membrane</location>
        <topology evidence="1">Multi-pass membrane protein</topology>
    </subcellularLocation>
</comment>
<keyword evidence="2" id="KW-0813">Transport</keyword>
<dbReference type="InterPro" id="IPR036259">
    <property type="entry name" value="MFS_trans_sf"/>
</dbReference>
<gene>
    <name evidence="8" type="primary">yhjX</name>
    <name evidence="8" type="ORF">SAMEA3545359_02314</name>
</gene>
<dbReference type="PANTHER" id="PTHR11360:SF284">
    <property type="entry name" value="EG:103B4.3 PROTEIN-RELATED"/>
    <property type="match status" value="1"/>
</dbReference>
<feature type="transmembrane region" description="Helical" evidence="6">
    <location>
        <begin position="299"/>
        <end position="316"/>
    </location>
</feature>
<feature type="transmembrane region" description="Helical" evidence="6">
    <location>
        <begin position="111"/>
        <end position="132"/>
    </location>
</feature>
<keyword evidence="5 6" id="KW-0472">Membrane</keyword>
<feature type="transmembrane region" description="Helical" evidence="6">
    <location>
        <begin position="233"/>
        <end position="256"/>
    </location>
</feature>
<feature type="transmembrane region" description="Helical" evidence="6">
    <location>
        <begin position="175"/>
        <end position="196"/>
    </location>
</feature>
<dbReference type="SUPFAM" id="SSF103473">
    <property type="entry name" value="MFS general substrate transporter"/>
    <property type="match status" value="1"/>
</dbReference>
<accession>A0A1C6JWA5</accession>
<dbReference type="InterPro" id="IPR020846">
    <property type="entry name" value="MFS_dom"/>
</dbReference>
<feature type="transmembrane region" description="Helical" evidence="6">
    <location>
        <begin position="15"/>
        <end position="36"/>
    </location>
</feature>
<feature type="transmembrane region" description="Helical" evidence="6">
    <location>
        <begin position="144"/>
        <end position="163"/>
    </location>
</feature>
<protein>
    <submittedName>
        <fullName evidence="8">Inner membrane protein yhjX</fullName>
    </submittedName>
</protein>
<evidence type="ECO:0000256" key="6">
    <source>
        <dbReference type="SAM" id="Phobius"/>
    </source>
</evidence>
<keyword evidence="3 6" id="KW-0812">Transmembrane</keyword>
<organism evidence="8">
    <name type="scientific">uncultured Anaerotruncus sp</name>
    <dbReference type="NCBI Taxonomy" id="905011"/>
    <lineage>
        <taxon>Bacteria</taxon>
        <taxon>Bacillati</taxon>
        <taxon>Bacillota</taxon>
        <taxon>Clostridia</taxon>
        <taxon>Eubacteriales</taxon>
        <taxon>Oscillospiraceae</taxon>
        <taxon>Anaerotruncus</taxon>
        <taxon>environmental samples</taxon>
    </lineage>
</organism>
<sequence>MEKKIAPAPKRRGPFYGWVVVGAAFVLMAAAMGITYNCNSVFIKPICADMGYTRPQAAMIQTIMSVGMVAVSLFAGKLFEKFSLLALMRISSVVVGAAYFCYAFAQNLALYYALAVVVAVSSTLLTILPLSIIINNWFYERKGLAIGLAFMGSGVGGMLFNSLAGLWIEQLGWRAAYQILGVIMLVLLVPCTFFVIKVHPRDMGLSPLGAETEAGQPARPEQPALGAPFKRPAFWGVCIAACVMAVGGNTMVQIVAPHYSDAGYSATFAANLSAAALGALAVGKLIVGQMFDRLGPKKTTIICSVATVIGLGSLFLPRFAPAIGGLMLGVGLGSAFGSVGIPILTHFAFGQRRYQASYAIVNAFNSVGGVIAPILTNAIFDVSGGYDLSFWVCIIFAVFSGAVYTRVLSGRAQES</sequence>
<dbReference type="Pfam" id="PF07690">
    <property type="entry name" value="MFS_1"/>
    <property type="match status" value="1"/>
</dbReference>
<feature type="transmembrane region" description="Helical" evidence="6">
    <location>
        <begin position="56"/>
        <end position="75"/>
    </location>
</feature>
<dbReference type="InterPro" id="IPR050327">
    <property type="entry name" value="Proton-linked_MCT"/>
</dbReference>
<evidence type="ECO:0000256" key="5">
    <source>
        <dbReference type="ARBA" id="ARBA00023136"/>
    </source>
</evidence>
<feature type="domain" description="Major facilitator superfamily (MFS) profile" evidence="7">
    <location>
        <begin position="17"/>
        <end position="412"/>
    </location>
</feature>
<evidence type="ECO:0000256" key="2">
    <source>
        <dbReference type="ARBA" id="ARBA00022448"/>
    </source>
</evidence>
<reference evidence="8" key="1">
    <citation type="submission" date="2015-09" db="EMBL/GenBank/DDBJ databases">
        <authorList>
            <consortium name="Pathogen Informatics"/>
        </authorList>
    </citation>
    <scope>NUCLEOTIDE SEQUENCE</scope>
    <source>
        <strain evidence="8">2789STDY5834896</strain>
    </source>
</reference>
<evidence type="ECO:0000256" key="1">
    <source>
        <dbReference type="ARBA" id="ARBA00004651"/>
    </source>
</evidence>